<keyword evidence="2" id="KW-0547">Nucleotide-binding</keyword>
<dbReference type="Proteomes" id="UP000256661">
    <property type="component" value="Unassembled WGS sequence"/>
</dbReference>
<dbReference type="AlphaFoldDB" id="A0A3D9T5D9"/>
<dbReference type="Pfam" id="PF00696">
    <property type="entry name" value="AA_kinase"/>
    <property type="match status" value="1"/>
</dbReference>
<evidence type="ECO:0000256" key="3">
    <source>
        <dbReference type="ARBA" id="ARBA00022777"/>
    </source>
</evidence>
<protein>
    <submittedName>
        <fullName evidence="6">Isopentenyl phosphate kinase</fullName>
    </submittedName>
</protein>
<dbReference type="SUPFAM" id="SSF53633">
    <property type="entry name" value="Carbamate kinase-like"/>
    <property type="match status" value="1"/>
</dbReference>
<reference evidence="6 7" key="1">
    <citation type="submission" date="2018-08" db="EMBL/GenBank/DDBJ databases">
        <title>Sequencing the genomes of 1000 actinobacteria strains.</title>
        <authorList>
            <person name="Klenk H.-P."/>
        </authorList>
    </citation>
    <scope>NUCLEOTIDE SEQUENCE [LARGE SCALE GENOMIC DNA]</scope>
    <source>
        <strain evidence="6 7">DSM 43927</strain>
    </source>
</reference>
<dbReference type="EMBL" id="QTTT01000001">
    <property type="protein sequence ID" value="REE99924.1"/>
    <property type="molecule type" value="Genomic_DNA"/>
</dbReference>
<dbReference type="GO" id="GO:0005524">
    <property type="term" value="F:ATP binding"/>
    <property type="evidence" value="ECO:0007669"/>
    <property type="project" value="UniProtKB-KW"/>
</dbReference>
<dbReference type="Gene3D" id="3.40.1160.10">
    <property type="entry name" value="Acetylglutamate kinase-like"/>
    <property type="match status" value="1"/>
</dbReference>
<evidence type="ECO:0000313" key="7">
    <source>
        <dbReference type="Proteomes" id="UP000256661"/>
    </source>
</evidence>
<evidence type="ECO:0000256" key="1">
    <source>
        <dbReference type="ARBA" id="ARBA00022679"/>
    </source>
</evidence>
<proteinExistence type="predicted"/>
<dbReference type="InterPro" id="IPR036393">
    <property type="entry name" value="AceGlu_kinase-like_sf"/>
</dbReference>
<evidence type="ECO:0000256" key="4">
    <source>
        <dbReference type="ARBA" id="ARBA00022840"/>
    </source>
</evidence>
<keyword evidence="4" id="KW-0067">ATP-binding</keyword>
<organism evidence="6 7">
    <name type="scientific">Thermomonospora umbrina</name>
    <dbReference type="NCBI Taxonomy" id="111806"/>
    <lineage>
        <taxon>Bacteria</taxon>
        <taxon>Bacillati</taxon>
        <taxon>Actinomycetota</taxon>
        <taxon>Actinomycetes</taxon>
        <taxon>Streptosporangiales</taxon>
        <taxon>Thermomonosporaceae</taxon>
        <taxon>Thermomonospora</taxon>
    </lineage>
</organism>
<feature type="domain" description="Aspartate/glutamate/uridylate kinase" evidence="5">
    <location>
        <begin position="23"/>
        <end position="251"/>
    </location>
</feature>
<dbReference type="PANTHER" id="PTHR43654:SF1">
    <property type="entry name" value="ISOPENTENYL PHOSPHATE KINASE"/>
    <property type="match status" value="1"/>
</dbReference>
<keyword evidence="7" id="KW-1185">Reference proteome</keyword>
<evidence type="ECO:0000259" key="5">
    <source>
        <dbReference type="Pfam" id="PF00696"/>
    </source>
</evidence>
<keyword evidence="1" id="KW-0808">Transferase</keyword>
<name>A0A3D9T5D9_9ACTN</name>
<dbReference type="InterPro" id="IPR001048">
    <property type="entry name" value="Asp/Glu/Uridylate_kinase"/>
</dbReference>
<evidence type="ECO:0000313" key="6">
    <source>
        <dbReference type="EMBL" id="REE99924.1"/>
    </source>
</evidence>
<sequence>MVTESPPSLNATTSVRTEATPVLAVKVGGSLFSDKSVEGSLDRAAIARYAHMMAGLHRSRPGGVVFITGGGAPGHGALRNIDETDPFGCLPLTKALADVRWAWTEAFAREGVKALPLQLGAMATLNDDGTFGVRGDTLRRVLDGGALPVLSGDSVLAGDGTLHGLSSDRVPEFLLGALGEPLRVVALTDVPGILLDGPNGKETLAYVDPSRPSAAYDALWTNSEWDTTGGFRTKVDALVRCAAAGGECFILKGSPQDTDYRYLLSPHSRWPSGVSYTRIVLPER</sequence>
<dbReference type="GO" id="GO:0004349">
    <property type="term" value="F:glutamate 5-kinase activity"/>
    <property type="evidence" value="ECO:0007669"/>
    <property type="project" value="TreeGrafter"/>
</dbReference>
<comment type="caution">
    <text evidence="6">The sequence shown here is derived from an EMBL/GenBank/DDBJ whole genome shotgun (WGS) entry which is preliminary data.</text>
</comment>
<keyword evidence="3 6" id="KW-0418">Kinase</keyword>
<gene>
    <name evidence="6" type="ORF">DFJ69_5442</name>
</gene>
<evidence type="ECO:0000256" key="2">
    <source>
        <dbReference type="ARBA" id="ARBA00022741"/>
    </source>
</evidence>
<accession>A0A3D9T5D9</accession>
<dbReference type="GO" id="GO:0005829">
    <property type="term" value="C:cytosol"/>
    <property type="evidence" value="ECO:0007669"/>
    <property type="project" value="TreeGrafter"/>
</dbReference>
<dbReference type="PANTHER" id="PTHR43654">
    <property type="entry name" value="GLUTAMATE 5-KINASE"/>
    <property type="match status" value="1"/>
</dbReference>